<dbReference type="InterPro" id="IPR010374">
    <property type="entry name" value="DUF969"/>
</dbReference>
<sequence>MIFFTAVAVLLLGTLLRFNMAITVTAAALTAGAVAGLGPAELLSAIGAAFAKYRYLSLTFLVLPFVGLLERNGVRDAARETVARLQGATLDRILISYLFLRQATAAVGLLALGGHAQMVRPVVAPMVEAAAEHGRTALTDDERQKVRAFASATDNVGAFFGEDLFLAMGSVLLIRAVFAQSGIALEPLQIAVWAAPTAIVAFIVHALRLRRFAQRLRAQ</sequence>
<evidence type="ECO:0000313" key="3">
    <source>
        <dbReference type="Proteomes" id="UP000681075"/>
    </source>
</evidence>
<evidence type="ECO:0000256" key="1">
    <source>
        <dbReference type="SAM" id="Phobius"/>
    </source>
</evidence>
<gene>
    <name evidence="2" type="ORF">TMPK1_15220</name>
</gene>
<feature type="transmembrane region" description="Helical" evidence="1">
    <location>
        <begin position="51"/>
        <end position="69"/>
    </location>
</feature>
<dbReference type="Pfam" id="PF06149">
    <property type="entry name" value="DUF969"/>
    <property type="match status" value="1"/>
</dbReference>
<comment type="caution">
    <text evidence="2">The sequence shown here is derived from an EMBL/GenBank/DDBJ whole genome shotgun (WGS) entry which is preliminary data.</text>
</comment>
<keyword evidence="1" id="KW-0812">Transmembrane</keyword>
<name>A0A8S8XDB8_9PROT</name>
<evidence type="ECO:0000313" key="2">
    <source>
        <dbReference type="EMBL" id="GIL39285.1"/>
    </source>
</evidence>
<keyword evidence="3" id="KW-1185">Reference proteome</keyword>
<feature type="transmembrane region" description="Helical" evidence="1">
    <location>
        <begin position="164"/>
        <end position="184"/>
    </location>
</feature>
<dbReference type="RefSeq" id="WP_420242392.1">
    <property type="nucleotide sequence ID" value="NZ_BOPV01000001.1"/>
</dbReference>
<proteinExistence type="predicted"/>
<keyword evidence="1" id="KW-0472">Membrane</keyword>
<dbReference type="EMBL" id="BOPV01000001">
    <property type="protein sequence ID" value="GIL39285.1"/>
    <property type="molecule type" value="Genomic_DNA"/>
</dbReference>
<feature type="transmembrane region" description="Helical" evidence="1">
    <location>
        <begin position="190"/>
        <end position="209"/>
    </location>
</feature>
<accession>A0A8S8XDB8</accession>
<dbReference type="Proteomes" id="UP000681075">
    <property type="component" value="Unassembled WGS sequence"/>
</dbReference>
<organism evidence="2 3">
    <name type="scientific">Roseiterribacter gracilis</name>
    <dbReference type="NCBI Taxonomy" id="2812848"/>
    <lineage>
        <taxon>Bacteria</taxon>
        <taxon>Pseudomonadati</taxon>
        <taxon>Pseudomonadota</taxon>
        <taxon>Alphaproteobacteria</taxon>
        <taxon>Rhodospirillales</taxon>
        <taxon>Roseiterribacteraceae</taxon>
        <taxon>Roseiterribacter</taxon>
    </lineage>
</organism>
<reference evidence="2" key="1">
    <citation type="submission" date="2021-02" db="EMBL/GenBank/DDBJ databases">
        <title>Genome sequence of Rhodospirillales sp. strain TMPK1 isolated from soil.</title>
        <authorList>
            <person name="Nakai R."/>
            <person name="Kusada H."/>
            <person name="Tamaki H."/>
        </authorList>
    </citation>
    <scope>NUCLEOTIDE SEQUENCE</scope>
    <source>
        <strain evidence="2">TMPK1</strain>
    </source>
</reference>
<keyword evidence="1" id="KW-1133">Transmembrane helix</keyword>
<dbReference type="AlphaFoldDB" id="A0A8S8XDB8"/>
<protein>
    <submittedName>
        <fullName evidence="2">Membrane protein</fullName>
    </submittedName>
</protein>